<gene>
    <name evidence="1" type="ORF">DORLON_00614</name>
</gene>
<reference evidence="1 2" key="2">
    <citation type="submission" date="2007-04" db="EMBL/GenBank/DDBJ databases">
        <title>Draft genome sequence of Dorea longicatena (DSM 13814).</title>
        <authorList>
            <person name="Sudarsanam P."/>
            <person name="Ley R."/>
            <person name="Guruge J."/>
            <person name="Turnbaugh P.J."/>
            <person name="Mahowald M."/>
            <person name="Liep D."/>
            <person name="Gordon J."/>
        </authorList>
    </citation>
    <scope>NUCLEOTIDE SEQUENCE [LARGE SCALE GENOMIC DNA]</scope>
    <source>
        <strain evidence="1 2">DSM 13814</strain>
    </source>
</reference>
<dbReference type="AlphaFoldDB" id="A6BE99"/>
<accession>A6BE99</accession>
<sequence>MNTRFSDHEFSLNTLITIFFAYFDISTELATGSSFRMHGDRNNFYLIAFIFSEYQQKVRKIKYNQPDFLSKVMIRFITVPFRPGTITYSMNKNGINGAIQSTPVISCIFLFFPAGQNLSNCFHAIWSKRKSLVISVKFKT</sequence>
<dbReference type="EMBL" id="AAXB02000002">
    <property type="protein sequence ID" value="EDM63937.1"/>
    <property type="molecule type" value="Genomic_DNA"/>
</dbReference>
<evidence type="ECO:0000313" key="1">
    <source>
        <dbReference type="EMBL" id="EDM63937.1"/>
    </source>
</evidence>
<dbReference type="HOGENOM" id="CLU_1831984_0_0_9"/>
<name>A6BE99_9FIRM</name>
<reference evidence="1 2" key="1">
    <citation type="submission" date="2007-03" db="EMBL/GenBank/DDBJ databases">
        <authorList>
            <person name="Fulton L."/>
            <person name="Clifton S."/>
            <person name="Fulton B."/>
            <person name="Xu J."/>
            <person name="Minx P."/>
            <person name="Pepin K.H."/>
            <person name="Johnson M."/>
            <person name="Thiruvilangam P."/>
            <person name="Bhonagiri V."/>
            <person name="Nash W.E."/>
            <person name="Mardis E.R."/>
            <person name="Wilson R.K."/>
        </authorList>
    </citation>
    <scope>NUCLEOTIDE SEQUENCE [LARGE SCALE GENOMIC DNA]</scope>
    <source>
        <strain evidence="1 2">DSM 13814</strain>
    </source>
</reference>
<evidence type="ECO:0000313" key="2">
    <source>
        <dbReference type="Proteomes" id="UP000004016"/>
    </source>
</evidence>
<organism evidence="1 2">
    <name type="scientific">Dorea longicatena DSM 13814</name>
    <dbReference type="NCBI Taxonomy" id="411462"/>
    <lineage>
        <taxon>Bacteria</taxon>
        <taxon>Bacillati</taxon>
        <taxon>Bacillota</taxon>
        <taxon>Clostridia</taxon>
        <taxon>Lachnospirales</taxon>
        <taxon>Lachnospiraceae</taxon>
        <taxon>Dorea</taxon>
    </lineage>
</organism>
<proteinExistence type="predicted"/>
<comment type="caution">
    <text evidence="1">The sequence shown here is derived from an EMBL/GenBank/DDBJ whole genome shotgun (WGS) entry which is preliminary data.</text>
</comment>
<protein>
    <submittedName>
        <fullName evidence="1">Uncharacterized protein</fullName>
    </submittedName>
</protein>
<dbReference type="Proteomes" id="UP000004016">
    <property type="component" value="Unassembled WGS sequence"/>
</dbReference>